<name>A0AAV6FH94_9TELE</name>
<evidence type="ECO:0008006" key="11">
    <source>
        <dbReference type="Google" id="ProtNLM"/>
    </source>
</evidence>
<dbReference type="PROSITE" id="PS50188">
    <property type="entry name" value="B302_SPRY"/>
    <property type="match status" value="1"/>
</dbReference>
<dbReference type="PANTHER" id="PTHR25465">
    <property type="entry name" value="B-BOX DOMAIN CONTAINING"/>
    <property type="match status" value="1"/>
</dbReference>
<dbReference type="SMART" id="SM00449">
    <property type="entry name" value="SPRY"/>
    <property type="match status" value="1"/>
</dbReference>
<evidence type="ECO:0000256" key="4">
    <source>
        <dbReference type="PROSITE-ProRule" id="PRU00024"/>
    </source>
</evidence>
<dbReference type="InterPro" id="IPR058030">
    <property type="entry name" value="TRIM8/14/16/25/29/45/65_CC"/>
</dbReference>
<dbReference type="Gene3D" id="4.10.830.40">
    <property type="match status" value="1"/>
</dbReference>
<keyword evidence="3" id="KW-0862">Zinc</keyword>
<evidence type="ECO:0000256" key="1">
    <source>
        <dbReference type="ARBA" id="ARBA00022723"/>
    </source>
</evidence>
<dbReference type="SUPFAM" id="SSF49899">
    <property type="entry name" value="Concanavalin A-like lectins/glucanases"/>
    <property type="match status" value="1"/>
</dbReference>
<keyword evidence="6" id="KW-0812">Transmembrane</keyword>
<dbReference type="Gene3D" id="2.60.120.920">
    <property type="match status" value="1"/>
</dbReference>
<keyword evidence="5" id="KW-0175">Coiled coil</keyword>
<dbReference type="PROSITE" id="PS50119">
    <property type="entry name" value="ZF_BBOX"/>
    <property type="match status" value="1"/>
</dbReference>
<dbReference type="GO" id="GO:0005737">
    <property type="term" value="C:cytoplasm"/>
    <property type="evidence" value="ECO:0007669"/>
    <property type="project" value="UniProtKB-ARBA"/>
</dbReference>
<dbReference type="InterPro" id="IPR000315">
    <property type="entry name" value="Znf_B-box"/>
</dbReference>
<keyword evidence="2 4" id="KW-0863">Zinc-finger</keyword>
<dbReference type="Gene3D" id="3.30.160.60">
    <property type="entry name" value="Classic Zinc Finger"/>
    <property type="match status" value="1"/>
</dbReference>
<dbReference type="AlphaFoldDB" id="A0AAV6FH94"/>
<dbReference type="Pfam" id="PF25600">
    <property type="entry name" value="TRIM_CC"/>
    <property type="match status" value="1"/>
</dbReference>
<organism evidence="9 10">
    <name type="scientific">Alosa alosa</name>
    <name type="common">allis shad</name>
    <dbReference type="NCBI Taxonomy" id="278164"/>
    <lineage>
        <taxon>Eukaryota</taxon>
        <taxon>Metazoa</taxon>
        <taxon>Chordata</taxon>
        <taxon>Craniata</taxon>
        <taxon>Vertebrata</taxon>
        <taxon>Euteleostomi</taxon>
        <taxon>Actinopterygii</taxon>
        <taxon>Neopterygii</taxon>
        <taxon>Teleostei</taxon>
        <taxon>Clupei</taxon>
        <taxon>Clupeiformes</taxon>
        <taxon>Clupeoidei</taxon>
        <taxon>Clupeidae</taxon>
        <taxon>Alosa</taxon>
    </lineage>
</organism>
<dbReference type="InterPro" id="IPR013320">
    <property type="entry name" value="ConA-like_dom_sf"/>
</dbReference>
<keyword evidence="6" id="KW-0472">Membrane</keyword>
<evidence type="ECO:0000256" key="3">
    <source>
        <dbReference type="ARBA" id="ARBA00022833"/>
    </source>
</evidence>
<proteinExistence type="predicted"/>
<dbReference type="InterPro" id="IPR003879">
    <property type="entry name" value="Butyrophylin_SPRY"/>
</dbReference>
<dbReference type="Pfam" id="PF00643">
    <property type="entry name" value="zf-B_box"/>
    <property type="match status" value="1"/>
</dbReference>
<evidence type="ECO:0000256" key="2">
    <source>
        <dbReference type="ARBA" id="ARBA00022771"/>
    </source>
</evidence>
<feature type="domain" description="B box-type" evidence="7">
    <location>
        <begin position="155"/>
        <end position="195"/>
    </location>
</feature>
<dbReference type="SMART" id="SM00336">
    <property type="entry name" value="BBOX"/>
    <property type="match status" value="1"/>
</dbReference>
<dbReference type="GO" id="GO:0008270">
    <property type="term" value="F:zinc ion binding"/>
    <property type="evidence" value="ECO:0007669"/>
    <property type="project" value="UniProtKB-KW"/>
</dbReference>
<accession>A0AAV6FH94</accession>
<dbReference type="Pfam" id="PF13765">
    <property type="entry name" value="PRY"/>
    <property type="match status" value="1"/>
</dbReference>
<dbReference type="InterPro" id="IPR043136">
    <property type="entry name" value="B30.2/SPRY_sf"/>
</dbReference>
<sequence>STLAVWRYLFCPKAKEHGRKFTEWCVDLFCCSVCLYFLWILLLYELCLQLLGLGGSEKCRQLSTVQRRVHLRPLLKKSTILAELLGNLKMAEAQAAPPVTARTGSGDVECDLCSEEKLKAVVSCPVCLTSFCEVHVQPRYQPALQKHKLVKATQLQEKICFQHGRLLEMFCYNDQKCICVLCTTEDHNGHNTVFATVARPEKQKLLLEKRKKFHRRIQEREIAMKKLTKAVVSYKRSAQEALEHSDRIFTELLQSIERRRSEVKELIRAQEEAAVSRAEEILKELEREIEELKRGDAEMEELSREEDDVHFLQSFQALQTSPVSKASLSITLSQHPSFDALKESLIALKRDETCQIGKILAVVRKIHIVLPLKPKTREEFMEYSCPLTLDPDTAHRSLSLSEANRKATRGEEQPYPDHPDRFDGWAQVLCVEAISACSYWEVEWTHEDNVGVDIALAYKHIDRKGVLECRFGCNKQSWRLECDPGRCSFRHNNFRTELLTLPLARMGVYVDHRVGLLSFYSVSDTMTLLHTVQTTFTEPLYPGFWVANGASIKICAE</sequence>
<feature type="non-terminal residue" evidence="9">
    <location>
        <position position="1"/>
    </location>
</feature>
<reference evidence="9" key="1">
    <citation type="submission" date="2020-10" db="EMBL/GenBank/DDBJ databases">
        <title>Chromosome-scale genome assembly of the Allis shad, Alosa alosa.</title>
        <authorList>
            <person name="Margot Z."/>
            <person name="Christophe K."/>
            <person name="Cabau C."/>
            <person name="Louis A."/>
            <person name="Berthelot C."/>
            <person name="Parey E."/>
            <person name="Roest Crollius H."/>
            <person name="Montfort J."/>
            <person name="Robinson-Rechavi M."/>
            <person name="Bucao C."/>
            <person name="Bouchez O."/>
            <person name="Gislard M."/>
            <person name="Lluch J."/>
            <person name="Milhes M."/>
            <person name="Lampietro C."/>
            <person name="Lopez Roques C."/>
            <person name="Donnadieu C."/>
            <person name="Braasch I."/>
            <person name="Desvignes T."/>
            <person name="Postlethwait J."/>
            <person name="Bobe J."/>
            <person name="Guiguen Y."/>
        </authorList>
    </citation>
    <scope>NUCLEOTIDE SEQUENCE</scope>
    <source>
        <strain evidence="9">M-15738</strain>
        <tissue evidence="9">Blood</tissue>
    </source>
</reference>
<keyword evidence="10" id="KW-1185">Reference proteome</keyword>
<dbReference type="PRINTS" id="PR01407">
    <property type="entry name" value="BUTYPHLNCDUF"/>
</dbReference>
<evidence type="ECO:0000313" key="10">
    <source>
        <dbReference type="Proteomes" id="UP000823561"/>
    </source>
</evidence>
<feature type="coiled-coil region" evidence="5">
    <location>
        <begin position="253"/>
        <end position="305"/>
    </location>
</feature>
<dbReference type="SUPFAM" id="SSF57845">
    <property type="entry name" value="B-box zinc-binding domain"/>
    <property type="match status" value="1"/>
</dbReference>
<comment type="caution">
    <text evidence="9">The sequence shown here is derived from an EMBL/GenBank/DDBJ whole genome shotgun (WGS) entry which is preliminary data.</text>
</comment>
<evidence type="ECO:0000256" key="6">
    <source>
        <dbReference type="SAM" id="Phobius"/>
    </source>
</evidence>
<keyword evidence="1" id="KW-0479">Metal-binding</keyword>
<feature type="transmembrane region" description="Helical" evidence="6">
    <location>
        <begin position="21"/>
        <end position="44"/>
    </location>
</feature>
<dbReference type="InterPro" id="IPR006574">
    <property type="entry name" value="PRY"/>
</dbReference>
<dbReference type="SMART" id="SM00589">
    <property type="entry name" value="PRY"/>
    <property type="match status" value="1"/>
</dbReference>
<dbReference type="EMBL" id="JADWDJ010000023">
    <property type="protein sequence ID" value="KAG5262174.1"/>
    <property type="molecule type" value="Genomic_DNA"/>
</dbReference>
<feature type="domain" description="B30.2/SPRY" evidence="8">
    <location>
        <begin position="367"/>
        <end position="557"/>
    </location>
</feature>
<evidence type="ECO:0000313" key="9">
    <source>
        <dbReference type="EMBL" id="KAG5262174.1"/>
    </source>
</evidence>
<dbReference type="InterPro" id="IPR003877">
    <property type="entry name" value="SPRY_dom"/>
</dbReference>
<evidence type="ECO:0000256" key="5">
    <source>
        <dbReference type="SAM" id="Coils"/>
    </source>
</evidence>
<protein>
    <recommendedName>
        <fullName evidence="11">Tripartite motif-containing protein 16</fullName>
    </recommendedName>
</protein>
<dbReference type="InterPro" id="IPR001870">
    <property type="entry name" value="B30.2/SPRY"/>
</dbReference>
<gene>
    <name evidence="9" type="ORF">AALO_G00293040</name>
</gene>
<dbReference type="PANTHER" id="PTHR25465:SF5">
    <property type="entry name" value="E3 UBIQUITIN_ISG15 LIGASE TRIM25-RELATED"/>
    <property type="match status" value="1"/>
</dbReference>
<dbReference type="Proteomes" id="UP000823561">
    <property type="component" value="Chromosome 23"/>
</dbReference>
<dbReference type="CDD" id="cd19769">
    <property type="entry name" value="Bbox2_TRIM16-like"/>
    <property type="match status" value="1"/>
</dbReference>
<evidence type="ECO:0000259" key="7">
    <source>
        <dbReference type="PROSITE" id="PS50119"/>
    </source>
</evidence>
<keyword evidence="6" id="KW-1133">Transmembrane helix</keyword>
<dbReference type="InterPro" id="IPR051051">
    <property type="entry name" value="E3_ubiq-ligase_TRIM/RNF"/>
</dbReference>
<evidence type="ECO:0000259" key="8">
    <source>
        <dbReference type="PROSITE" id="PS50188"/>
    </source>
</evidence>
<dbReference type="CDD" id="cd16040">
    <property type="entry name" value="SPRY_PRY_SNTX"/>
    <property type="match status" value="1"/>
</dbReference>
<dbReference type="Pfam" id="PF00622">
    <property type="entry name" value="SPRY"/>
    <property type="match status" value="1"/>
</dbReference>